<accession>A0A180GRH2</accession>
<protein>
    <submittedName>
        <fullName evidence="1 2">Uncharacterized protein</fullName>
    </submittedName>
</protein>
<dbReference type="EMBL" id="ADAS02000029">
    <property type="protein sequence ID" value="OAV95427.1"/>
    <property type="molecule type" value="Genomic_DNA"/>
</dbReference>
<reference evidence="2 3" key="3">
    <citation type="journal article" date="2017" name="G3 (Bethesda)">
        <title>Comparative analysis highlights variable genome content of wheat rusts and divergence of the mating loci.</title>
        <authorList>
            <person name="Cuomo C.A."/>
            <person name="Bakkeren G."/>
            <person name="Khalil H.B."/>
            <person name="Panwar V."/>
            <person name="Joly D."/>
            <person name="Linning R."/>
            <person name="Sakthikumar S."/>
            <person name="Song X."/>
            <person name="Adiconis X."/>
            <person name="Fan L."/>
            <person name="Goldberg J.M."/>
            <person name="Levin J.Z."/>
            <person name="Young S."/>
            <person name="Zeng Q."/>
            <person name="Anikster Y."/>
            <person name="Bruce M."/>
            <person name="Wang M."/>
            <person name="Yin C."/>
            <person name="McCallum B."/>
            <person name="Szabo L.J."/>
            <person name="Hulbert S."/>
            <person name="Chen X."/>
            <person name="Fellers J.P."/>
        </authorList>
    </citation>
    <scope>NUCLEOTIDE SEQUENCE</scope>
    <source>
        <strain evidence="3">Isolate 1-1 / race 1 (BBBD)</strain>
        <strain evidence="2">isolate 1-1 / race 1 (BBBD)</strain>
    </source>
</reference>
<gene>
    <name evidence="1" type="ORF">PTTG_07023</name>
</gene>
<dbReference type="EnsemblFungi" id="PTTG_07023-t43_1">
    <property type="protein sequence ID" value="PTTG_07023-t43_1-p1"/>
    <property type="gene ID" value="PTTG_07023"/>
</dbReference>
<name>A0A180GRH2_PUCT1</name>
<evidence type="ECO:0000313" key="3">
    <source>
        <dbReference type="Proteomes" id="UP000005240"/>
    </source>
</evidence>
<evidence type="ECO:0000313" key="2">
    <source>
        <dbReference type="EnsemblFungi" id="PTTG_07023-t43_1-p1"/>
    </source>
</evidence>
<dbReference type="VEuPathDB" id="FungiDB:PTTG_07023"/>
<dbReference type="AlphaFoldDB" id="A0A180GRH2"/>
<reference evidence="1" key="1">
    <citation type="submission" date="2009-11" db="EMBL/GenBank/DDBJ databases">
        <authorList>
            <consortium name="The Broad Institute Genome Sequencing Platform"/>
            <person name="Ward D."/>
            <person name="Feldgarden M."/>
            <person name="Earl A."/>
            <person name="Young S.K."/>
            <person name="Zeng Q."/>
            <person name="Koehrsen M."/>
            <person name="Alvarado L."/>
            <person name="Berlin A."/>
            <person name="Bochicchio J."/>
            <person name="Borenstein D."/>
            <person name="Chapman S.B."/>
            <person name="Chen Z."/>
            <person name="Engels R."/>
            <person name="Freedman E."/>
            <person name="Gellesch M."/>
            <person name="Goldberg J."/>
            <person name="Griggs A."/>
            <person name="Gujja S."/>
            <person name="Heilman E."/>
            <person name="Heiman D."/>
            <person name="Hepburn T."/>
            <person name="Howarth C."/>
            <person name="Jen D."/>
            <person name="Larson L."/>
            <person name="Lewis B."/>
            <person name="Mehta T."/>
            <person name="Park D."/>
            <person name="Pearson M."/>
            <person name="Roberts A."/>
            <person name="Saif S."/>
            <person name="Shea T."/>
            <person name="Shenoy N."/>
            <person name="Sisk P."/>
            <person name="Stolte C."/>
            <person name="Sykes S."/>
            <person name="Thomson T."/>
            <person name="Walk T."/>
            <person name="White J."/>
            <person name="Yandava C."/>
            <person name="Izard J."/>
            <person name="Baranova O.V."/>
            <person name="Blanton J.M."/>
            <person name="Tanner A.C."/>
            <person name="Dewhirst F.E."/>
            <person name="Haas B."/>
            <person name="Nusbaum C."/>
            <person name="Birren B."/>
        </authorList>
    </citation>
    <scope>NUCLEOTIDE SEQUENCE [LARGE SCALE GENOMIC DNA]</scope>
    <source>
        <strain evidence="1">1-1 BBBD Race 1</strain>
    </source>
</reference>
<dbReference type="Proteomes" id="UP000005240">
    <property type="component" value="Unassembled WGS sequence"/>
</dbReference>
<proteinExistence type="predicted"/>
<sequence>MSSIFTQVLQALGETLAGGNMLPLHLLQPALMGPPCHPAWISPCLRPRQALGRHHLQLLNREAQAAPQLDHHHQHHNPTTLSASLLLPHISAIWWLVWSGQGLLCSGALLHFSTPGTQESATSSSLPSSLFNVQWPKFNSPTPHPILQEHRPDPRARTAQTTADHSLNKTLDGVGVSAVNMYLVVFRDISVESLFYTPPLAHWVSSYSCPLLVPF</sequence>
<reference evidence="2" key="4">
    <citation type="submission" date="2025-05" db="UniProtKB">
        <authorList>
            <consortium name="EnsemblFungi"/>
        </authorList>
    </citation>
    <scope>IDENTIFICATION</scope>
    <source>
        <strain evidence="2">isolate 1-1 / race 1 (BBBD)</strain>
    </source>
</reference>
<organism evidence="1">
    <name type="scientific">Puccinia triticina (isolate 1-1 / race 1 (BBBD))</name>
    <name type="common">Brown leaf rust fungus</name>
    <dbReference type="NCBI Taxonomy" id="630390"/>
    <lineage>
        <taxon>Eukaryota</taxon>
        <taxon>Fungi</taxon>
        <taxon>Dikarya</taxon>
        <taxon>Basidiomycota</taxon>
        <taxon>Pucciniomycotina</taxon>
        <taxon>Pucciniomycetes</taxon>
        <taxon>Pucciniales</taxon>
        <taxon>Pucciniaceae</taxon>
        <taxon>Puccinia</taxon>
    </lineage>
</organism>
<reference evidence="1" key="2">
    <citation type="submission" date="2016-05" db="EMBL/GenBank/DDBJ databases">
        <title>Comparative analysis highlights variable genome content of wheat rusts and divergence of the mating loci.</title>
        <authorList>
            <person name="Cuomo C.A."/>
            <person name="Bakkeren G."/>
            <person name="Szabo L."/>
            <person name="Khalil H."/>
            <person name="Joly D."/>
            <person name="Goldberg J."/>
            <person name="Young S."/>
            <person name="Zeng Q."/>
            <person name="Fellers J."/>
        </authorList>
    </citation>
    <scope>NUCLEOTIDE SEQUENCE [LARGE SCALE GENOMIC DNA]</scope>
    <source>
        <strain evidence="1">1-1 BBBD Race 1</strain>
    </source>
</reference>
<keyword evidence="3" id="KW-1185">Reference proteome</keyword>
<dbReference type="OrthoDB" id="5312224at2759"/>
<evidence type="ECO:0000313" key="1">
    <source>
        <dbReference type="EMBL" id="OAV95427.1"/>
    </source>
</evidence>